<evidence type="ECO:0008006" key="3">
    <source>
        <dbReference type="Google" id="ProtNLM"/>
    </source>
</evidence>
<accession>A0ABX4BVH5</accession>
<dbReference type="Pfam" id="PF12771">
    <property type="entry name" value="SusD-like_2"/>
    <property type="match status" value="1"/>
</dbReference>
<dbReference type="SUPFAM" id="SSF48452">
    <property type="entry name" value="TPR-like"/>
    <property type="match status" value="1"/>
</dbReference>
<dbReference type="Gene3D" id="1.25.40.390">
    <property type="match status" value="1"/>
</dbReference>
<dbReference type="InterPro" id="IPR011990">
    <property type="entry name" value="TPR-like_helical_dom_sf"/>
</dbReference>
<reference evidence="1 2" key="1">
    <citation type="submission" date="2016-11" db="EMBL/GenBank/DDBJ databases">
        <title>Whole genomes of Flavobacteriaceae.</title>
        <authorList>
            <person name="Stine C."/>
            <person name="Li C."/>
            <person name="Tadesse D."/>
        </authorList>
    </citation>
    <scope>NUCLEOTIDE SEQUENCE [LARGE SCALE GENOMIC DNA]</scope>
    <source>
        <strain evidence="1 2">DSM 15937</strain>
    </source>
</reference>
<proteinExistence type="predicted"/>
<protein>
    <recommendedName>
        <fullName evidence="3">Starch-binding associating with outer membrane</fullName>
    </recommendedName>
</protein>
<keyword evidence="2" id="KW-1185">Reference proteome</keyword>
<organism evidence="1 2">
    <name type="scientific">Flavobacterium frigidimaris</name>
    <dbReference type="NCBI Taxonomy" id="262320"/>
    <lineage>
        <taxon>Bacteria</taxon>
        <taxon>Pseudomonadati</taxon>
        <taxon>Bacteroidota</taxon>
        <taxon>Flavobacteriia</taxon>
        <taxon>Flavobacteriales</taxon>
        <taxon>Flavobacteriaceae</taxon>
        <taxon>Flavobacterium</taxon>
    </lineage>
</organism>
<dbReference type="InterPro" id="IPR041662">
    <property type="entry name" value="SusD-like_2"/>
</dbReference>
<gene>
    <name evidence="1" type="ORF">B0A65_03735</name>
</gene>
<dbReference type="PROSITE" id="PS51257">
    <property type="entry name" value="PROKAR_LIPOPROTEIN"/>
    <property type="match status" value="1"/>
</dbReference>
<evidence type="ECO:0000313" key="2">
    <source>
        <dbReference type="Proteomes" id="UP000198382"/>
    </source>
</evidence>
<comment type="caution">
    <text evidence="1">The sequence shown here is derived from an EMBL/GenBank/DDBJ whole genome shotgun (WGS) entry which is preliminary data.</text>
</comment>
<sequence length="481" mass="52976">MKKIIAILTVGLSMTACVSEDINSDPNSAYSAVPGSLVNYAQKELSDYVNTPNVNENNFRLTMQYWQETIYVNESNYDFTNRNVSNQIYRDNYSNVLNNLGKAKGIINTYVPSVVEAPDWELNKKNQLAIIDIMQVYTYQLLVDTFGNVPYTQGADLDKYPLPAYDDAATIYVDLIKRINADIANLDTHAAGFDSFDEGEKVYHGDIPSWIIFANSLKLKLGIGIADSNPALAQSTALSAIAAGVMTSPEENAQFNYLPDSPNFNPLYENLSTRNDFIGGKTLVDNMNTNADPRISKYYKLAADGSGVYKGQVIGLPGSYRVFSRIANYAYDPETPGVLLNYTEVAFYIAEANARWNTAAAATAYGTAVTASIVEWGGTATEAATYLAAHPYNAANWKKSIGEQAWVAMYNQALTSWNFWRRLDFPVLLAPASAISNAGGKVPVRMAYPVLEQQVNNTNWKAASDAIGGDLLTTKLFWDKF</sequence>
<dbReference type="EMBL" id="MUGV01000007">
    <property type="protein sequence ID" value="OXA81377.1"/>
    <property type="molecule type" value="Genomic_DNA"/>
</dbReference>
<dbReference type="RefSeq" id="WP_074659365.1">
    <property type="nucleotide sequence ID" value="NZ_MUGV01000007.1"/>
</dbReference>
<evidence type="ECO:0000313" key="1">
    <source>
        <dbReference type="EMBL" id="OXA81377.1"/>
    </source>
</evidence>
<name>A0ABX4BVH5_FLAFR</name>
<dbReference type="Proteomes" id="UP000198382">
    <property type="component" value="Unassembled WGS sequence"/>
</dbReference>